<sequence length="170" mass="20287">MKNQIFEYFIFKSLVHLRDKNRNNDLSVLKCMKLLFFFSTVNDDKNDSLIDQFDQVYAMPLGHVETDIYTAMKNNSFTFFSFTNRDTVLKHSSIYTNNFESQIIELVDPKFDLLLEKNPNIFSLSAYELVELSHKWFSWRYYFAQAKAESKSKMKIPIEVIKNEYKVYSF</sequence>
<keyword evidence="2" id="KW-1185">Reference proteome</keyword>
<evidence type="ECO:0000313" key="1">
    <source>
        <dbReference type="EMBL" id="TJY66703.1"/>
    </source>
</evidence>
<dbReference type="RefSeq" id="WP_136820052.1">
    <property type="nucleotide sequence ID" value="NZ_BMJX01000002.1"/>
</dbReference>
<dbReference type="AlphaFoldDB" id="A0A4U0H4Q8"/>
<evidence type="ECO:0008006" key="3">
    <source>
        <dbReference type="Google" id="ProtNLM"/>
    </source>
</evidence>
<reference evidence="1 2" key="1">
    <citation type="submission" date="2019-04" db="EMBL/GenBank/DDBJ databases">
        <title>Sphingobacterium olei sp. nov., isolated from oil-contaminated soil.</title>
        <authorList>
            <person name="Liu B."/>
        </authorList>
    </citation>
    <scope>NUCLEOTIDE SEQUENCE [LARGE SCALE GENOMIC DNA]</scope>
    <source>
        <strain evidence="1 2">Y3L14</strain>
    </source>
</reference>
<name>A0A4U0H4Q8_9SPHI</name>
<protein>
    <recommendedName>
        <fullName evidence="3">DUF4065 domain-containing protein</fullName>
    </recommendedName>
</protein>
<dbReference type="Proteomes" id="UP000309872">
    <property type="component" value="Unassembled WGS sequence"/>
</dbReference>
<accession>A0A4U0H4Q8</accession>
<evidence type="ECO:0000313" key="2">
    <source>
        <dbReference type="Proteomes" id="UP000309872"/>
    </source>
</evidence>
<proteinExistence type="predicted"/>
<gene>
    <name evidence="1" type="ORF">FAZ19_07230</name>
</gene>
<organism evidence="1 2">
    <name type="scientific">Sphingobacterium alkalisoli</name>
    <dbReference type="NCBI Taxonomy" id="1874115"/>
    <lineage>
        <taxon>Bacteria</taxon>
        <taxon>Pseudomonadati</taxon>
        <taxon>Bacteroidota</taxon>
        <taxon>Sphingobacteriia</taxon>
        <taxon>Sphingobacteriales</taxon>
        <taxon>Sphingobacteriaceae</taxon>
        <taxon>Sphingobacterium</taxon>
    </lineage>
</organism>
<dbReference type="EMBL" id="SUKA01000002">
    <property type="protein sequence ID" value="TJY66703.1"/>
    <property type="molecule type" value="Genomic_DNA"/>
</dbReference>
<comment type="caution">
    <text evidence="1">The sequence shown here is derived from an EMBL/GenBank/DDBJ whole genome shotgun (WGS) entry which is preliminary data.</text>
</comment>
<dbReference type="OrthoDB" id="1441996at2"/>